<dbReference type="Proteomes" id="UP000660862">
    <property type="component" value="Unassembled WGS sequence"/>
</dbReference>
<name>A0A917I031_9SPHI</name>
<keyword evidence="2" id="KW-1185">Reference proteome</keyword>
<dbReference type="AlphaFoldDB" id="A0A917I031"/>
<dbReference type="Gene3D" id="3.40.30.10">
    <property type="entry name" value="Glutaredoxin"/>
    <property type="match status" value="1"/>
</dbReference>
<protein>
    <recommendedName>
        <fullName evidence="3">Thioredoxin-like</fullName>
    </recommendedName>
</protein>
<dbReference type="InterPro" id="IPR036249">
    <property type="entry name" value="Thioredoxin-like_sf"/>
</dbReference>
<comment type="caution">
    <text evidence="1">The sequence shown here is derived from an EMBL/GenBank/DDBJ whole genome shotgun (WGS) entry which is preliminary data.</text>
</comment>
<accession>A0A917I031</accession>
<evidence type="ECO:0000313" key="2">
    <source>
        <dbReference type="Proteomes" id="UP000660862"/>
    </source>
</evidence>
<organism evidence="1 2">
    <name type="scientific">Parapedobacter pyrenivorans</name>
    <dbReference type="NCBI Taxonomy" id="1305674"/>
    <lineage>
        <taxon>Bacteria</taxon>
        <taxon>Pseudomonadati</taxon>
        <taxon>Bacteroidota</taxon>
        <taxon>Sphingobacteriia</taxon>
        <taxon>Sphingobacteriales</taxon>
        <taxon>Sphingobacteriaceae</taxon>
        <taxon>Parapedobacter</taxon>
    </lineage>
</organism>
<sequence length="369" mass="42602">MLALAACRQQDKAFTVIRGENIHVPDDKVYLTTGERNALVLDSAKVVRGTFRIVIPLEALHFRACLAYRDDVGKFDVFRFLDSDSADSARHDRYHSDYLAIEAGVISIAGLTDFGGGQRYAFLKGHQENSLLFNPGFRIFNVLEDSLAEDYDKTVQKMDVLMRTDLFSRSMLVLERIWACRYLFSKRDLQAIVSSIDPKLNLSIYTEYLGRYLAQLPDNFDPNETILLDNGKGGKVNIYDRRKALNMLIFSATWSHPSALLLHYLKGEQQAFSHPDLYCVDIGLDEDKSWWESKLINGHEKNWDQLHVPRAHRSDILFKYRIFGYPVIIFTNQVGRELYRIEKYDEQTIVRSRAFVEQFFAGRESESIL</sequence>
<proteinExistence type="predicted"/>
<dbReference type="EMBL" id="BMER01000005">
    <property type="protein sequence ID" value="GGH00963.1"/>
    <property type="molecule type" value="Genomic_DNA"/>
</dbReference>
<evidence type="ECO:0000313" key="1">
    <source>
        <dbReference type="EMBL" id="GGH00963.1"/>
    </source>
</evidence>
<evidence type="ECO:0008006" key="3">
    <source>
        <dbReference type="Google" id="ProtNLM"/>
    </source>
</evidence>
<gene>
    <name evidence="1" type="ORF">GCM10007415_41160</name>
</gene>
<reference evidence="1" key="2">
    <citation type="submission" date="2020-09" db="EMBL/GenBank/DDBJ databases">
        <authorList>
            <person name="Sun Q."/>
            <person name="Zhou Y."/>
        </authorList>
    </citation>
    <scope>NUCLEOTIDE SEQUENCE</scope>
    <source>
        <strain evidence="1">CGMCC 1.12195</strain>
    </source>
</reference>
<reference evidence="1" key="1">
    <citation type="journal article" date="2014" name="Int. J. Syst. Evol. Microbiol.">
        <title>Complete genome sequence of Corynebacterium casei LMG S-19264T (=DSM 44701T), isolated from a smear-ripened cheese.</title>
        <authorList>
            <consortium name="US DOE Joint Genome Institute (JGI-PGF)"/>
            <person name="Walter F."/>
            <person name="Albersmeier A."/>
            <person name="Kalinowski J."/>
            <person name="Ruckert C."/>
        </authorList>
    </citation>
    <scope>NUCLEOTIDE SEQUENCE</scope>
    <source>
        <strain evidence="1">CGMCC 1.12195</strain>
    </source>
</reference>
<dbReference type="RefSeq" id="WP_188507984.1">
    <property type="nucleotide sequence ID" value="NZ_BMER01000005.1"/>
</dbReference>
<dbReference type="SUPFAM" id="SSF52833">
    <property type="entry name" value="Thioredoxin-like"/>
    <property type="match status" value="1"/>
</dbReference>